<organism evidence="8 9">
    <name type="scientific">Alcanivorax quisquiliarum</name>
    <dbReference type="NCBI Taxonomy" id="2933565"/>
    <lineage>
        <taxon>Bacteria</taxon>
        <taxon>Pseudomonadati</taxon>
        <taxon>Pseudomonadota</taxon>
        <taxon>Gammaproteobacteria</taxon>
        <taxon>Oceanospirillales</taxon>
        <taxon>Alcanivoracaceae</taxon>
        <taxon>Alcanivorax</taxon>
    </lineage>
</organism>
<feature type="transmembrane region" description="Helical" evidence="7">
    <location>
        <begin position="165"/>
        <end position="187"/>
    </location>
</feature>
<evidence type="ECO:0000256" key="1">
    <source>
        <dbReference type="ARBA" id="ARBA00004429"/>
    </source>
</evidence>
<dbReference type="Pfam" id="PF01554">
    <property type="entry name" value="MatE"/>
    <property type="match status" value="2"/>
</dbReference>
<keyword evidence="9" id="KW-1185">Reference proteome</keyword>
<dbReference type="CDD" id="cd13138">
    <property type="entry name" value="MATE_yoeA_like"/>
    <property type="match status" value="1"/>
</dbReference>
<dbReference type="EMBL" id="JALKII010000001">
    <property type="protein sequence ID" value="MCK0536648.1"/>
    <property type="molecule type" value="Genomic_DNA"/>
</dbReference>
<feature type="transmembrane region" description="Helical" evidence="7">
    <location>
        <begin position="134"/>
        <end position="158"/>
    </location>
</feature>
<feature type="transmembrane region" description="Helical" evidence="7">
    <location>
        <begin position="313"/>
        <end position="333"/>
    </location>
</feature>
<protein>
    <submittedName>
        <fullName evidence="8">MATE family efflux transporter</fullName>
    </submittedName>
</protein>
<reference evidence="8" key="1">
    <citation type="submission" date="2022-04" db="EMBL/GenBank/DDBJ databases">
        <title>Alcanivorax sp. CY1518 draft genome sequence.</title>
        <authorList>
            <person name="Zhao G."/>
            <person name="An M."/>
        </authorList>
    </citation>
    <scope>NUCLEOTIDE SEQUENCE</scope>
    <source>
        <strain evidence="8">CY1518</strain>
    </source>
</reference>
<dbReference type="PANTHER" id="PTHR43549:SF3">
    <property type="entry name" value="MULTIDRUG RESISTANCE PROTEIN YPNP-RELATED"/>
    <property type="match status" value="1"/>
</dbReference>
<feature type="transmembrane region" description="Helical" evidence="7">
    <location>
        <begin position="46"/>
        <end position="67"/>
    </location>
</feature>
<dbReference type="Proteomes" id="UP001165524">
    <property type="component" value="Unassembled WGS sequence"/>
</dbReference>
<dbReference type="InterPro" id="IPR002528">
    <property type="entry name" value="MATE_fam"/>
</dbReference>
<keyword evidence="3" id="KW-1003">Cell membrane</keyword>
<evidence type="ECO:0000313" key="8">
    <source>
        <dbReference type="EMBL" id="MCK0536648.1"/>
    </source>
</evidence>
<dbReference type="RefSeq" id="WP_246948159.1">
    <property type="nucleotide sequence ID" value="NZ_JALKII010000001.1"/>
</dbReference>
<dbReference type="PANTHER" id="PTHR43549">
    <property type="entry name" value="MULTIDRUG RESISTANCE PROTEIN YPNP-RELATED"/>
    <property type="match status" value="1"/>
</dbReference>
<evidence type="ECO:0000256" key="3">
    <source>
        <dbReference type="ARBA" id="ARBA00022475"/>
    </source>
</evidence>
<dbReference type="NCBIfam" id="TIGR00797">
    <property type="entry name" value="matE"/>
    <property type="match status" value="1"/>
</dbReference>
<proteinExistence type="predicted"/>
<comment type="subcellular location">
    <subcellularLocation>
        <location evidence="1">Cell inner membrane</location>
        <topology evidence="1">Multi-pass membrane protein</topology>
    </subcellularLocation>
</comment>
<comment type="caution">
    <text evidence="8">The sequence shown here is derived from an EMBL/GenBank/DDBJ whole genome shotgun (WGS) entry which is preliminary data.</text>
</comment>
<evidence type="ECO:0000256" key="5">
    <source>
        <dbReference type="ARBA" id="ARBA00022989"/>
    </source>
</evidence>
<keyword evidence="4 7" id="KW-0812">Transmembrane</keyword>
<keyword evidence="5 7" id="KW-1133">Transmembrane helix</keyword>
<sequence length="445" mass="47501">MKNEFTEGSVPRTLFRFSFPILLTNLAQASMLLINGLWVGNLLGSAAFAALTVGTTVMVVILAFVLGMNNATLTIFAQLKGAGEQAGINAYLSAFSIILALLSLLIGMAGYFGSAHLLALLNTPAPIMEAAHQYLQINFIGTLFLAGYNFVGTLLRAFGDSKTPLYFVLLATALTAILDPVFIAGFGLGLNGAAVATVLAQAIAFLASVVYLSRRLVHRSFRFQLPRKEEVATILKLGVPSGIQMIVIYAGMTAILSLVNTFGDDVVAGFGVAQRLDNIVLLPAVALGAAVNAMAAQNIGAAQWGRVAQISRVGIAFNLAVMSACAAMLFLLAEPLVRLFIQHEGSVAFGVSYLRTIALFYPFIGLNFILNGVVRGAGAMFQVLMLNIISLWLLRVPLTFWMTSLYGEAGIALGIGTSFLISSGFSVAYYRWGRWRSRQLFTAAS</sequence>
<feature type="transmembrane region" description="Helical" evidence="7">
    <location>
        <begin position="88"/>
        <end position="114"/>
    </location>
</feature>
<feature type="transmembrane region" description="Helical" evidence="7">
    <location>
        <begin position="353"/>
        <end position="374"/>
    </location>
</feature>
<feature type="transmembrane region" description="Helical" evidence="7">
    <location>
        <begin position="234"/>
        <end position="259"/>
    </location>
</feature>
<name>A0ABT0E4A2_9GAMM</name>
<evidence type="ECO:0000256" key="2">
    <source>
        <dbReference type="ARBA" id="ARBA00022448"/>
    </source>
</evidence>
<feature type="transmembrane region" description="Helical" evidence="7">
    <location>
        <begin position="193"/>
        <end position="213"/>
    </location>
</feature>
<feature type="transmembrane region" description="Helical" evidence="7">
    <location>
        <begin position="381"/>
        <end position="403"/>
    </location>
</feature>
<keyword evidence="6 7" id="KW-0472">Membrane</keyword>
<evidence type="ECO:0000256" key="6">
    <source>
        <dbReference type="ARBA" id="ARBA00023136"/>
    </source>
</evidence>
<evidence type="ECO:0000256" key="4">
    <source>
        <dbReference type="ARBA" id="ARBA00022692"/>
    </source>
</evidence>
<feature type="transmembrane region" description="Helical" evidence="7">
    <location>
        <begin position="21"/>
        <end position="40"/>
    </location>
</feature>
<accession>A0ABT0E4A2</accession>
<dbReference type="InterPro" id="IPR048279">
    <property type="entry name" value="MdtK-like"/>
</dbReference>
<gene>
    <name evidence="8" type="ORF">MU846_02910</name>
</gene>
<evidence type="ECO:0000256" key="7">
    <source>
        <dbReference type="SAM" id="Phobius"/>
    </source>
</evidence>
<feature type="transmembrane region" description="Helical" evidence="7">
    <location>
        <begin position="279"/>
        <end position="301"/>
    </location>
</feature>
<feature type="transmembrane region" description="Helical" evidence="7">
    <location>
        <begin position="409"/>
        <end position="430"/>
    </location>
</feature>
<dbReference type="InterPro" id="IPR052031">
    <property type="entry name" value="Membrane_Transporter-Flippase"/>
</dbReference>
<evidence type="ECO:0000313" key="9">
    <source>
        <dbReference type="Proteomes" id="UP001165524"/>
    </source>
</evidence>
<dbReference type="PIRSF" id="PIRSF006603">
    <property type="entry name" value="DinF"/>
    <property type="match status" value="1"/>
</dbReference>
<keyword evidence="2" id="KW-0813">Transport</keyword>